<dbReference type="SMART" id="SM00174">
    <property type="entry name" value="RHO"/>
    <property type="match status" value="1"/>
</dbReference>
<dbReference type="InterPro" id="IPR003578">
    <property type="entry name" value="Small_GTPase_Rho"/>
</dbReference>
<evidence type="ECO:0000256" key="1">
    <source>
        <dbReference type="ARBA" id="ARBA00022741"/>
    </source>
</evidence>
<proteinExistence type="predicted"/>
<dbReference type="GO" id="GO:0005525">
    <property type="term" value="F:GTP binding"/>
    <property type="evidence" value="ECO:0007669"/>
    <property type="project" value="UniProtKB-KW"/>
</dbReference>
<keyword evidence="1" id="KW-0547">Nucleotide-binding</keyword>
<keyword evidence="2" id="KW-0342">GTP-binding</keyword>
<reference evidence="3" key="2">
    <citation type="submission" date="2023-05" db="EMBL/GenBank/DDBJ databases">
        <authorList>
            <consortium name="Lawrence Berkeley National Laboratory"/>
            <person name="Steindorff A."/>
            <person name="Hensen N."/>
            <person name="Bonometti L."/>
            <person name="Westerberg I."/>
            <person name="Brannstrom I.O."/>
            <person name="Guillou S."/>
            <person name="Cros-Aarteil S."/>
            <person name="Calhoun S."/>
            <person name="Haridas S."/>
            <person name="Kuo A."/>
            <person name="Mondo S."/>
            <person name="Pangilinan J."/>
            <person name="Riley R."/>
            <person name="Labutti K."/>
            <person name="Andreopoulos B."/>
            <person name="Lipzen A."/>
            <person name="Chen C."/>
            <person name="Yanf M."/>
            <person name="Daum C."/>
            <person name="Ng V."/>
            <person name="Clum A."/>
            <person name="Ohm R."/>
            <person name="Martin F."/>
            <person name="Silar P."/>
            <person name="Natvig D."/>
            <person name="Lalanne C."/>
            <person name="Gautier V."/>
            <person name="Ament-Velasquez S.L."/>
            <person name="Kruys A."/>
            <person name="Hutchinson M.I."/>
            <person name="Powell A.J."/>
            <person name="Barry K."/>
            <person name="Miller A.N."/>
            <person name="Grigoriev I.V."/>
            <person name="Debuchy R."/>
            <person name="Gladieux P."/>
            <person name="Thoren M.H."/>
            <person name="Johannesson H."/>
        </authorList>
    </citation>
    <scope>NUCLEOTIDE SEQUENCE</scope>
    <source>
        <strain evidence="3">PSN243</strain>
    </source>
</reference>
<evidence type="ECO:0000313" key="3">
    <source>
        <dbReference type="EMBL" id="KAK4453574.1"/>
    </source>
</evidence>
<accession>A0AAV9GX70</accession>
<evidence type="ECO:0000256" key="2">
    <source>
        <dbReference type="ARBA" id="ARBA00023134"/>
    </source>
</evidence>
<comment type="caution">
    <text evidence="3">The sequence shown here is derived from an EMBL/GenBank/DDBJ whole genome shotgun (WGS) entry which is preliminary data.</text>
</comment>
<dbReference type="PANTHER" id="PTHR24072">
    <property type="entry name" value="RHO FAMILY GTPASE"/>
    <property type="match status" value="1"/>
</dbReference>
<dbReference type="GO" id="GO:0007264">
    <property type="term" value="P:small GTPase-mediated signal transduction"/>
    <property type="evidence" value="ECO:0007669"/>
    <property type="project" value="InterPro"/>
</dbReference>
<dbReference type="PROSITE" id="PS51420">
    <property type="entry name" value="RHO"/>
    <property type="match status" value="1"/>
</dbReference>
<dbReference type="Pfam" id="PF00071">
    <property type="entry name" value="Ras"/>
    <property type="match status" value="1"/>
</dbReference>
<name>A0AAV9GX70_9PEZI</name>
<dbReference type="Proteomes" id="UP001321760">
    <property type="component" value="Unassembled WGS sequence"/>
</dbReference>
<dbReference type="SUPFAM" id="SSF52540">
    <property type="entry name" value="P-loop containing nucleoside triphosphate hydrolases"/>
    <property type="match status" value="1"/>
</dbReference>
<dbReference type="AlphaFoldDB" id="A0AAV9GX70"/>
<dbReference type="PRINTS" id="PR00449">
    <property type="entry name" value="RASTRNSFRMNG"/>
</dbReference>
<dbReference type="InterPro" id="IPR001806">
    <property type="entry name" value="Small_GTPase"/>
</dbReference>
<dbReference type="EMBL" id="MU865920">
    <property type="protein sequence ID" value="KAK4453574.1"/>
    <property type="molecule type" value="Genomic_DNA"/>
</dbReference>
<organism evidence="3 4">
    <name type="scientific">Podospora aff. communis PSN243</name>
    <dbReference type="NCBI Taxonomy" id="3040156"/>
    <lineage>
        <taxon>Eukaryota</taxon>
        <taxon>Fungi</taxon>
        <taxon>Dikarya</taxon>
        <taxon>Ascomycota</taxon>
        <taxon>Pezizomycotina</taxon>
        <taxon>Sordariomycetes</taxon>
        <taxon>Sordariomycetidae</taxon>
        <taxon>Sordariales</taxon>
        <taxon>Podosporaceae</taxon>
        <taxon>Podospora</taxon>
    </lineage>
</organism>
<dbReference type="InterPro" id="IPR027417">
    <property type="entry name" value="P-loop_NTPase"/>
</dbReference>
<dbReference type="GO" id="GO:0003924">
    <property type="term" value="F:GTPase activity"/>
    <property type="evidence" value="ECO:0007669"/>
    <property type="project" value="InterPro"/>
</dbReference>
<gene>
    <name evidence="3" type="ORF">QBC34DRAFT_376464</name>
</gene>
<keyword evidence="4" id="KW-1185">Reference proteome</keyword>
<sequence>MLSGKELPKPRLLCTTDEIALGQSDAGVEDVKPVLDVDFKEGQNKILVEALSKARSSYNAELPTINGYLRGFFVSSTDAAPIIVVMGDGYIGKTKFIRTYVTQRCSEYESAVTVLEHYLLKVPVGDIPHSLLLFDTAGLKGYEGLRPFMYQETDVFIACGLIGNTSSFKNLESSWLYEIRRAGRDIPAIFVGLKDPDNYPPLSTVSGIDEREVEQYRGFGERLECEFSGVRYMECTIGSFSTVEAVFDEVCNIPRTKG</sequence>
<reference evidence="3" key="1">
    <citation type="journal article" date="2023" name="Mol. Phylogenet. Evol.">
        <title>Genome-scale phylogeny and comparative genomics of the fungal order Sordariales.</title>
        <authorList>
            <person name="Hensen N."/>
            <person name="Bonometti L."/>
            <person name="Westerberg I."/>
            <person name="Brannstrom I.O."/>
            <person name="Guillou S."/>
            <person name="Cros-Aarteil S."/>
            <person name="Calhoun S."/>
            <person name="Haridas S."/>
            <person name="Kuo A."/>
            <person name="Mondo S."/>
            <person name="Pangilinan J."/>
            <person name="Riley R."/>
            <person name="LaButti K."/>
            <person name="Andreopoulos B."/>
            <person name="Lipzen A."/>
            <person name="Chen C."/>
            <person name="Yan M."/>
            <person name="Daum C."/>
            <person name="Ng V."/>
            <person name="Clum A."/>
            <person name="Steindorff A."/>
            <person name="Ohm R.A."/>
            <person name="Martin F."/>
            <person name="Silar P."/>
            <person name="Natvig D.O."/>
            <person name="Lalanne C."/>
            <person name="Gautier V."/>
            <person name="Ament-Velasquez S.L."/>
            <person name="Kruys A."/>
            <person name="Hutchinson M.I."/>
            <person name="Powell A.J."/>
            <person name="Barry K."/>
            <person name="Miller A.N."/>
            <person name="Grigoriev I.V."/>
            <person name="Debuchy R."/>
            <person name="Gladieux P."/>
            <person name="Hiltunen Thoren M."/>
            <person name="Johannesson H."/>
        </authorList>
    </citation>
    <scope>NUCLEOTIDE SEQUENCE</scope>
    <source>
        <strain evidence="3">PSN243</strain>
    </source>
</reference>
<dbReference type="Gene3D" id="3.40.50.300">
    <property type="entry name" value="P-loop containing nucleotide triphosphate hydrolases"/>
    <property type="match status" value="1"/>
</dbReference>
<protein>
    <submittedName>
        <fullName evidence="3">Ras family-domain-containing protein</fullName>
    </submittedName>
</protein>
<evidence type="ECO:0000313" key="4">
    <source>
        <dbReference type="Proteomes" id="UP001321760"/>
    </source>
</evidence>